<feature type="transmembrane region" description="Helical" evidence="5">
    <location>
        <begin position="81"/>
        <end position="99"/>
    </location>
</feature>
<feature type="transmembrane region" description="Helical" evidence="5">
    <location>
        <begin position="303"/>
        <end position="320"/>
    </location>
</feature>
<evidence type="ECO:0000259" key="6">
    <source>
        <dbReference type="Pfam" id="PF01699"/>
    </source>
</evidence>
<dbReference type="Gene3D" id="1.20.1420.30">
    <property type="entry name" value="NCX, central ion-binding region"/>
    <property type="match status" value="2"/>
</dbReference>
<proteinExistence type="predicted"/>
<keyword evidence="2 5" id="KW-0812">Transmembrane</keyword>
<evidence type="ECO:0000313" key="7">
    <source>
        <dbReference type="EMBL" id="KKT48930.1"/>
    </source>
</evidence>
<comment type="caution">
    <text evidence="7">The sequence shown here is derived from an EMBL/GenBank/DDBJ whole genome shotgun (WGS) entry which is preliminary data.</text>
</comment>
<evidence type="ECO:0000256" key="1">
    <source>
        <dbReference type="ARBA" id="ARBA00004141"/>
    </source>
</evidence>
<dbReference type="InterPro" id="IPR004481">
    <property type="entry name" value="K/Na/Ca-exchanger"/>
</dbReference>
<feature type="transmembrane region" description="Helical" evidence="5">
    <location>
        <begin position="106"/>
        <end position="125"/>
    </location>
</feature>
<dbReference type="PANTHER" id="PTHR10846:SF8">
    <property type="entry name" value="INNER MEMBRANE PROTEIN YRBG"/>
    <property type="match status" value="1"/>
</dbReference>
<reference evidence="7 8" key="1">
    <citation type="journal article" date="2015" name="Nature">
        <title>rRNA introns, odd ribosomes, and small enigmatic genomes across a large radiation of phyla.</title>
        <authorList>
            <person name="Brown C.T."/>
            <person name="Hug L.A."/>
            <person name="Thomas B.C."/>
            <person name="Sharon I."/>
            <person name="Castelle C.J."/>
            <person name="Singh A."/>
            <person name="Wilkins M.J."/>
            <person name="Williams K.H."/>
            <person name="Banfield J.F."/>
        </authorList>
    </citation>
    <scope>NUCLEOTIDE SEQUENCE [LARGE SCALE GENOMIC DNA]</scope>
</reference>
<keyword evidence="3 5" id="KW-1133">Transmembrane helix</keyword>
<gene>
    <name evidence="7" type="ORF">UW41_C0015G0017</name>
</gene>
<dbReference type="STRING" id="1618392.UW41_C0015G0017"/>
<feature type="transmembrane region" description="Helical" evidence="5">
    <location>
        <begin position="170"/>
        <end position="195"/>
    </location>
</feature>
<feature type="transmembrane region" description="Helical" evidence="5">
    <location>
        <begin position="240"/>
        <end position="263"/>
    </location>
</feature>
<dbReference type="InterPro" id="IPR044880">
    <property type="entry name" value="NCX_ion-bd_dom_sf"/>
</dbReference>
<dbReference type="Pfam" id="PF01699">
    <property type="entry name" value="Na_Ca_ex"/>
    <property type="match status" value="2"/>
</dbReference>
<dbReference type="Proteomes" id="UP000034172">
    <property type="component" value="Unassembled WGS sequence"/>
</dbReference>
<dbReference type="AlphaFoldDB" id="A0A0G1HPR0"/>
<feature type="domain" description="Sodium/calcium exchanger membrane region" evidence="6">
    <location>
        <begin position="180"/>
        <end position="318"/>
    </location>
</feature>
<feature type="transmembrane region" description="Helical" evidence="5">
    <location>
        <begin position="6"/>
        <end position="26"/>
    </location>
</feature>
<feature type="transmembrane region" description="Helical" evidence="5">
    <location>
        <begin position="275"/>
        <end position="291"/>
    </location>
</feature>
<name>A0A0G1HPR0_9BACT</name>
<evidence type="ECO:0000313" key="8">
    <source>
        <dbReference type="Proteomes" id="UP000034172"/>
    </source>
</evidence>
<comment type="subcellular location">
    <subcellularLocation>
        <location evidence="1">Membrane</location>
        <topology evidence="1">Multi-pass membrane protein</topology>
    </subcellularLocation>
</comment>
<evidence type="ECO:0000256" key="2">
    <source>
        <dbReference type="ARBA" id="ARBA00022692"/>
    </source>
</evidence>
<dbReference type="GO" id="GO:0005886">
    <property type="term" value="C:plasma membrane"/>
    <property type="evidence" value="ECO:0007669"/>
    <property type="project" value="TreeGrafter"/>
</dbReference>
<feature type="transmembrane region" description="Helical" evidence="5">
    <location>
        <begin position="38"/>
        <end position="61"/>
    </location>
</feature>
<dbReference type="GO" id="GO:0008273">
    <property type="term" value="F:calcium, potassium:sodium antiporter activity"/>
    <property type="evidence" value="ECO:0007669"/>
    <property type="project" value="TreeGrafter"/>
</dbReference>
<evidence type="ECO:0000256" key="5">
    <source>
        <dbReference type="SAM" id="Phobius"/>
    </source>
</evidence>
<dbReference type="GO" id="GO:0006874">
    <property type="term" value="P:intracellular calcium ion homeostasis"/>
    <property type="evidence" value="ECO:0007669"/>
    <property type="project" value="TreeGrafter"/>
</dbReference>
<sequence>MLLDIVWGVFLILVMVVSSGATVEIFEKLAHNIRTNRLILATILVGFSTSLPELFVGVAAAFRGQPQIALGDIIGANLANLSWIIGGAALVFGSVPIIGDYLRKEIWLTIGIAMVPFLLMFDGGLSRFDGLLLVLLYLIYVNNLVRKGSSPLRHLKLSGRRPVTHRLKTIIELLVETAKLLLGLGVLGLSAWMLVNLAVKVSGSLGVSAFWVGLIVLALGTTLPELILTIIASEKKEISLILGDILGSVAVNSTLILGIIVLISPIGYTDPLQKGISGLFLMIILGLFWLFTRSKHKLDRWEGAVLVGVYAMFVGIQMMLV</sequence>
<dbReference type="EMBL" id="LCIE01000015">
    <property type="protein sequence ID" value="KKT48930.1"/>
    <property type="molecule type" value="Genomic_DNA"/>
</dbReference>
<accession>A0A0G1HPR0</accession>
<dbReference type="GO" id="GO:0005262">
    <property type="term" value="F:calcium channel activity"/>
    <property type="evidence" value="ECO:0007669"/>
    <property type="project" value="TreeGrafter"/>
</dbReference>
<feature type="transmembrane region" description="Helical" evidence="5">
    <location>
        <begin position="131"/>
        <end position="149"/>
    </location>
</feature>
<evidence type="ECO:0000256" key="3">
    <source>
        <dbReference type="ARBA" id="ARBA00022989"/>
    </source>
</evidence>
<dbReference type="InterPro" id="IPR004837">
    <property type="entry name" value="NaCa_Exmemb"/>
</dbReference>
<evidence type="ECO:0000256" key="4">
    <source>
        <dbReference type="ARBA" id="ARBA00023136"/>
    </source>
</evidence>
<feature type="transmembrane region" description="Helical" evidence="5">
    <location>
        <begin position="207"/>
        <end position="228"/>
    </location>
</feature>
<keyword evidence="4 5" id="KW-0472">Membrane</keyword>
<organism evidence="7 8">
    <name type="scientific">Candidatus Collierbacteria bacterium GW2011_GWC2_44_18</name>
    <dbReference type="NCBI Taxonomy" id="1618392"/>
    <lineage>
        <taxon>Bacteria</taxon>
        <taxon>Candidatus Collieribacteriota</taxon>
    </lineage>
</organism>
<protein>
    <submittedName>
        <fullName evidence="7">CaCA family Na(+)/Ca(+) antiporter</fullName>
    </submittedName>
</protein>
<feature type="domain" description="Sodium/calcium exchanger membrane region" evidence="6">
    <location>
        <begin position="6"/>
        <end position="141"/>
    </location>
</feature>
<dbReference type="PANTHER" id="PTHR10846">
    <property type="entry name" value="SODIUM/POTASSIUM/CALCIUM EXCHANGER"/>
    <property type="match status" value="1"/>
</dbReference>